<dbReference type="Gene3D" id="3.40.50.720">
    <property type="entry name" value="NAD(P)-binding Rossmann-like Domain"/>
    <property type="match status" value="1"/>
</dbReference>
<accession>A0A520S3D4</accession>
<dbReference type="EMBL" id="SHAG01000006">
    <property type="protein sequence ID" value="RZO76959.1"/>
    <property type="molecule type" value="Genomic_DNA"/>
</dbReference>
<evidence type="ECO:0000259" key="4">
    <source>
        <dbReference type="Pfam" id="PF08125"/>
    </source>
</evidence>
<evidence type="ECO:0000259" key="3">
    <source>
        <dbReference type="Pfam" id="PF01232"/>
    </source>
</evidence>
<comment type="caution">
    <text evidence="5">The sequence shown here is derived from an EMBL/GenBank/DDBJ whole genome shotgun (WGS) entry which is preliminary data.</text>
</comment>
<protein>
    <submittedName>
        <fullName evidence="5">Mannitol dehydrogenase family protein</fullName>
    </submittedName>
</protein>
<dbReference type="InterPro" id="IPR023027">
    <property type="entry name" value="Mannitol_DH_CS"/>
</dbReference>
<dbReference type="InterPro" id="IPR013328">
    <property type="entry name" value="6PGD_dom2"/>
</dbReference>
<dbReference type="InterPro" id="IPR050988">
    <property type="entry name" value="Mannitol_DH/Oxidoreductase"/>
</dbReference>
<dbReference type="PRINTS" id="PR00084">
    <property type="entry name" value="MTLDHDRGNASE"/>
</dbReference>
<name>A0A520S3D4_9GAMM</name>
<dbReference type="PANTHER" id="PTHR43362">
    <property type="entry name" value="MANNITOL DEHYDROGENASE DSF1-RELATED"/>
    <property type="match status" value="1"/>
</dbReference>
<dbReference type="GO" id="GO:0016616">
    <property type="term" value="F:oxidoreductase activity, acting on the CH-OH group of donors, NAD or NADP as acceptor"/>
    <property type="evidence" value="ECO:0007669"/>
    <property type="project" value="TreeGrafter"/>
</dbReference>
<dbReference type="Proteomes" id="UP000316199">
    <property type="component" value="Unassembled WGS sequence"/>
</dbReference>
<dbReference type="Gene3D" id="1.10.1040.10">
    <property type="entry name" value="N-(1-d-carboxylethyl)-l-norvaline Dehydrogenase, domain 2"/>
    <property type="match status" value="1"/>
</dbReference>
<dbReference type="SUPFAM" id="SSF51735">
    <property type="entry name" value="NAD(P)-binding Rossmann-fold domains"/>
    <property type="match status" value="1"/>
</dbReference>
<feature type="domain" description="Mannitol dehydrogenase N-terminal" evidence="3">
    <location>
        <begin position="28"/>
        <end position="283"/>
    </location>
</feature>
<evidence type="ECO:0000313" key="5">
    <source>
        <dbReference type="EMBL" id="RZO76959.1"/>
    </source>
</evidence>
<feature type="domain" description="Mannitol dehydrogenase C-terminal" evidence="4">
    <location>
        <begin position="292"/>
        <end position="476"/>
    </location>
</feature>
<evidence type="ECO:0000313" key="6">
    <source>
        <dbReference type="Proteomes" id="UP000316199"/>
    </source>
</evidence>
<dbReference type="GO" id="GO:0019594">
    <property type="term" value="P:mannitol metabolic process"/>
    <property type="evidence" value="ECO:0007669"/>
    <property type="project" value="InterPro"/>
</dbReference>
<dbReference type="SUPFAM" id="SSF48179">
    <property type="entry name" value="6-phosphogluconate dehydrogenase C-terminal domain-like"/>
    <property type="match status" value="1"/>
</dbReference>
<reference evidence="5 6" key="1">
    <citation type="submission" date="2019-02" db="EMBL/GenBank/DDBJ databases">
        <title>Prokaryotic population dynamics and viral predation in marine succession experiment using metagenomics: the confinement effect.</title>
        <authorList>
            <person name="Haro-Moreno J.M."/>
            <person name="Rodriguez-Valera F."/>
            <person name="Lopez-Perez M."/>
        </authorList>
    </citation>
    <scope>NUCLEOTIDE SEQUENCE [LARGE SCALE GENOMIC DNA]</scope>
    <source>
        <strain evidence="5">MED-G157</strain>
    </source>
</reference>
<dbReference type="InterPro" id="IPR013118">
    <property type="entry name" value="Mannitol_DH_C"/>
</dbReference>
<proteinExistence type="predicted"/>
<dbReference type="AlphaFoldDB" id="A0A520S3D4"/>
<sequence length="494" mass="55683">MAVCSLTRSYSKLTRNNPRKQDALVPPKIVHLGLGAFARAHLGEYVRRLNDSIHDEPWLISGVSLRTSSIRDSLRPQQGAYTIVERDGPRNKRNDTFIISYSVSEVLFAGEEAEIIKRRLVDPNTSIISMTVTEKGYCRGRDGFLDLGNFDVQSDINTLVEHPTETMKTLPGWVAQAILFRAKSKLPVTIMSLDNLPRNGQSLKKIIITILQLVNQSTLEWIDAGNVSFPNSVVDRIVPATSEEDLHDVSTHLKIRDVWPVSTEPYISWILEQKFSSPQPNWTRAGVLLVSDIVPYEEAKLRLLNGSHSLIAYLGQLTDKETVADTLEDELFGKVVKRFMTEMQATLETPKTFDLIAYQSQIFDRFCNAALRHKTAQIASDGSEKIPQRWLEAIMVLRRQKRPVRFLAMAVALWIRYLQGLSETGTKLIISDPRKHQLLPMVTSSSKAKEVITSVISLLNPDLAKDEALISDVAYYHHDIVRDGCRPAITRLIS</sequence>
<dbReference type="InterPro" id="IPR000669">
    <property type="entry name" value="Mannitol_DH"/>
</dbReference>
<keyword evidence="2" id="KW-0520">NAD</keyword>
<dbReference type="InterPro" id="IPR013131">
    <property type="entry name" value="Mannitol_DH_N"/>
</dbReference>
<keyword evidence="1" id="KW-0560">Oxidoreductase</keyword>
<evidence type="ECO:0000256" key="1">
    <source>
        <dbReference type="ARBA" id="ARBA00023002"/>
    </source>
</evidence>
<evidence type="ECO:0000256" key="2">
    <source>
        <dbReference type="ARBA" id="ARBA00023027"/>
    </source>
</evidence>
<dbReference type="InterPro" id="IPR036291">
    <property type="entry name" value="NAD(P)-bd_dom_sf"/>
</dbReference>
<dbReference type="Pfam" id="PF08125">
    <property type="entry name" value="Mannitol_dh_C"/>
    <property type="match status" value="1"/>
</dbReference>
<dbReference type="PANTHER" id="PTHR43362:SF1">
    <property type="entry name" value="MANNITOL DEHYDROGENASE 2-RELATED"/>
    <property type="match status" value="1"/>
</dbReference>
<dbReference type="Pfam" id="PF01232">
    <property type="entry name" value="Mannitol_dh"/>
    <property type="match status" value="1"/>
</dbReference>
<dbReference type="PROSITE" id="PS00974">
    <property type="entry name" value="MANNITOL_DHGENASE"/>
    <property type="match status" value="1"/>
</dbReference>
<dbReference type="InterPro" id="IPR008927">
    <property type="entry name" value="6-PGluconate_DH-like_C_sf"/>
</dbReference>
<organism evidence="5 6">
    <name type="scientific">OM182 bacterium</name>
    <dbReference type="NCBI Taxonomy" id="2510334"/>
    <lineage>
        <taxon>Bacteria</taxon>
        <taxon>Pseudomonadati</taxon>
        <taxon>Pseudomonadota</taxon>
        <taxon>Gammaproteobacteria</taxon>
        <taxon>OMG group</taxon>
        <taxon>OM182 clade</taxon>
    </lineage>
</organism>
<gene>
    <name evidence="5" type="ORF">EVA68_02765</name>
</gene>